<organism evidence="3 4">
    <name type="scientific">Ensete ventricosum</name>
    <name type="common">Abyssinian banana</name>
    <name type="synonym">Musa ensete</name>
    <dbReference type="NCBI Taxonomy" id="4639"/>
    <lineage>
        <taxon>Eukaryota</taxon>
        <taxon>Viridiplantae</taxon>
        <taxon>Streptophyta</taxon>
        <taxon>Embryophyta</taxon>
        <taxon>Tracheophyta</taxon>
        <taxon>Spermatophyta</taxon>
        <taxon>Magnoliopsida</taxon>
        <taxon>Liliopsida</taxon>
        <taxon>Zingiberales</taxon>
        <taxon>Musaceae</taxon>
        <taxon>Ensete</taxon>
    </lineage>
</organism>
<evidence type="ECO:0000256" key="1">
    <source>
        <dbReference type="SAM" id="MobiDB-lite"/>
    </source>
</evidence>
<comment type="caution">
    <text evidence="3">The sequence shown here is derived from an EMBL/GenBank/DDBJ whole genome shotgun (WGS) entry which is preliminary data.</text>
</comment>
<feature type="compositionally biased region" description="Polar residues" evidence="1">
    <location>
        <begin position="1"/>
        <end position="20"/>
    </location>
</feature>
<dbReference type="Pfam" id="PF03732">
    <property type="entry name" value="Retrotrans_gag"/>
    <property type="match status" value="1"/>
</dbReference>
<protein>
    <recommendedName>
        <fullName evidence="2">Retrotransposon gag domain-containing protein</fullName>
    </recommendedName>
</protein>
<evidence type="ECO:0000313" key="4">
    <source>
        <dbReference type="Proteomes" id="UP000287651"/>
    </source>
</evidence>
<accession>A0A426YE65</accession>
<feature type="region of interest" description="Disordered" evidence="1">
    <location>
        <begin position="1"/>
        <end position="31"/>
    </location>
</feature>
<name>A0A426YE65_ENSVE</name>
<reference evidence="3 4" key="1">
    <citation type="journal article" date="2014" name="Agronomy (Basel)">
        <title>A Draft Genome Sequence for Ensete ventricosum, the Drought-Tolerant Tree Against Hunger.</title>
        <authorList>
            <person name="Harrison J."/>
            <person name="Moore K.A."/>
            <person name="Paszkiewicz K."/>
            <person name="Jones T."/>
            <person name="Grant M."/>
            <person name="Ambacheew D."/>
            <person name="Muzemil S."/>
            <person name="Studholme D.J."/>
        </authorList>
    </citation>
    <scope>NUCLEOTIDE SEQUENCE [LARGE SCALE GENOMIC DNA]</scope>
</reference>
<dbReference type="Proteomes" id="UP000287651">
    <property type="component" value="Unassembled WGS sequence"/>
</dbReference>
<proteinExistence type="predicted"/>
<evidence type="ECO:0000313" key="3">
    <source>
        <dbReference type="EMBL" id="RRT50049.1"/>
    </source>
</evidence>
<feature type="domain" description="Retrotransposon gag" evidence="2">
    <location>
        <begin position="123"/>
        <end position="213"/>
    </location>
</feature>
<sequence>MTENLNASVSQLTSRSQNVVRTPPEPDVVSLDSTNSMREQLRQVNYRLDEVQRDFVKSKEEIGETTKGGSPFVPEIQDKPIPPNFRLPILEPYDGSIDPSEHVTTFRAQMALYDTSDALTCRAFPTTLKGLTRMWYSRLKPSSISFFDHLAREFELNFMASSCPRPTVASLLSLTQGSDEPLAHFVSRFAVEVRRMPDIHPSLAIQAFLMGLHPSRFF</sequence>
<dbReference type="PANTHER" id="PTHR33223:SF10">
    <property type="entry name" value="AMINOTRANSFERASE-LIKE PLANT MOBILE DOMAIN-CONTAINING PROTEIN"/>
    <property type="match status" value="1"/>
</dbReference>
<dbReference type="InterPro" id="IPR005162">
    <property type="entry name" value="Retrotrans_gag_dom"/>
</dbReference>
<gene>
    <name evidence="3" type="ORF">B296_00027117</name>
</gene>
<dbReference type="PANTHER" id="PTHR33223">
    <property type="entry name" value="CCHC-TYPE DOMAIN-CONTAINING PROTEIN"/>
    <property type="match status" value="1"/>
</dbReference>
<dbReference type="EMBL" id="AMZH03012982">
    <property type="protein sequence ID" value="RRT50049.1"/>
    <property type="molecule type" value="Genomic_DNA"/>
</dbReference>
<dbReference type="AlphaFoldDB" id="A0A426YE65"/>
<evidence type="ECO:0000259" key="2">
    <source>
        <dbReference type="Pfam" id="PF03732"/>
    </source>
</evidence>